<evidence type="ECO:0000313" key="2">
    <source>
        <dbReference type="Proteomes" id="UP000814140"/>
    </source>
</evidence>
<comment type="caution">
    <text evidence="1">The sequence shown here is derived from an EMBL/GenBank/DDBJ whole genome shotgun (WGS) entry which is preliminary data.</text>
</comment>
<reference evidence="1" key="1">
    <citation type="submission" date="2021-03" db="EMBL/GenBank/DDBJ databases">
        <authorList>
            <consortium name="DOE Joint Genome Institute"/>
            <person name="Ahrendt S."/>
            <person name="Looney B.P."/>
            <person name="Miyauchi S."/>
            <person name="Morin E."/>
            <person name="Drula E."/>
            <person name="Courty P.E."/>
            <person name="Chicoki N."/>
            <person name="Fauchery L."/>
            <person name="Kohler A."/>
            <person name="Kuo A."/>
            <person name="Labutti K."/>
            <person name="Pangilinan J."/>
            <person name="Lipzen A."/>
            <person name="Riley R."/>
            <person name="Andreopoulos W."/>
            <person name="He G."/>
            <person name="Johnson J."/>
            <person name="Barry K.W."/>
            <person name="Grigoriev I.V."/>
            <person name="Nagy L."/>
            <person name="Hibbett D."/>
            <person name="Henrissat B."/>
            <person name="Matheny P.B."/>
            <person name="Labbe J."/>
            <person name="Martin F."/>
        </authorList>
    </citation>
    <scope>NUCLEOTIDE SEQUENCE</scope>
    <source>
        <strain evidence="1">HHB10654</strain>
    </source>
</reference>
<sequence length="395" mass="42003">MVQLSKFTTLLVAGASLVLRGQAQGFQVPNITAAQAQAAQVTMQQLAQNSTNQDALTADVAKAAAAAAGITQNFTNIGTQLLEIDNKNLQPEKFFPTWQGYRNDYIALLQSSKNLASAVAGYADEFNDGILYIINNPSIPTSSKVSAIDAFINKSTTFQEASSALSISFTELASNLTEFTGNFANFAHNRTVSDNSTIDDLLGEIGQLQEAVKKIEVSMIALGLGMGATLLGSAAGLVFFPEFAPAILIGAAIIEGILAVTEIGLVTAMSIDQNKIASLQNQVDDLQADLSLINGVQNQLNSTATNDVPALVAHISLFTGVWQDVASDCTKLIGWLQDGAEDADMPDILVVWLQQASTIYATMSAALTQYATQVTILGRLDELEAHHIGHHRDEL</sequence>
<name>A0ACB8T4G1_9AGAM</name>
<dbReference type="Proteomes" id="UP000814140">
    <property type="component" value="Unassembled WGS sequence"/>
</dbReference>
<keyword evidence="2" id="KW-1185">Reference proteome</keyword>
<organism evidence="1 2">
    <name type="scientific">Artomyces pyxidatus</name>
    <dbReference type="NCBI Taxonomy" id="48021"/>
    <lineage>
        <taxon>Eukaryota</taxon>
        <taxon>Fungi</taxon>
        <taxon>Dikarya</taxon>
        <taxon>Basidiomycota</taxon>
        <taxon>Agaricomycotina</taxon>
        <taxon>Agaricomycetes</taxon>
        <taxon>Russulales</taxon>
        <taxon>Auriscalpiaceae</taxon>
        <taxon>Artomyces</taxon>
    </lineage>
</organism>
<gene>
    <name evidence="1" type="ORF">BV25DRAFT_1825066</name>
</gene>
<accession>A0ACB8T4G1</accession>
<evidence type="ECO:0000313" key="1">
    <source>
        <dbReference type="EMBL" id="KAI0062993.1"/>
    </source>
</evidence>
<reference evidence="1" key="2">
    <citation type="journal article" date="2022" name="New Phytol.">
        <title>Evolutionary transition to the ectomycorrhizal habit in the genomes of a hyperdiverse lineage of mushroom-forming fungi.</title>
        <authorList>
            <person name="Looney B."/>
            <person name="Miyauchi S."/>
            <person name="Morin E."/>
            <person name="Drula E."/>
            <person name="Courty P.E."/>
            <person name="Kohler A."/>
            <person name="Kuo A."/>
            <person name="LaButti K."/>
            <person name="Pangilinan J."/>
            <person name="Lipzen A."/>
            <person name="Riley R."/>
            <person name="Andreopoulos W."/>
            <person name="He G."/>
            <person name="Johnson J."/>
            <person name="Nolan M."/>
            <person name="Tritt A."/>
            <person name="Barry K.W."/>
            <person name="Grigoriev I.V."/>
            <person name="Nagy L.G."/>
            <person name="Hibbett D."/>
            <person name="Henrissat B."/>
            <person name="Matheny P.B."/>
            <person name="Labbe J."/>
            <person name="Martin F.M."/>
        </authorList>
    </citation>
    <scope>NUCLEOTIDE SEQUENCE</scope>
    <source>
        <strain evidence="1">HHB10654</strain>
    </source>
</reference>
<proteinExistence type="predicted"/>
<protein>
    <submittedName>
        <fullName evidence="1">Uncharacterized protein</fullName>
    </submittedName>
</protein>
<dbReference type="EMBL" id="MU277205">
    <property type="protein sequence ID" value="KAI0062993.1"/>
    <property type="molecule type" value="Genomic_DNA"/>
</dbReference>